<dbReference type="KEGG" id="cyc:PCC7424_3441"/>
<keyword evidence="3" id="KW-1185">Reference proteome</keyword>
<evidence type="ECO:0000313" key="3">
    <source>
        <dbReference type="Proteomes" id="UP000002384"/>
    </source>
</evidence>
<accession>B7KFC0</accession>
<evidence type="ECO:0000256" key="1">
    <source>
        <dbReference type="SAM" id="Phobius"/>
    </source>
</evidence>
<feature type="transmembrane region" description="Helical" evidence="1">
    <location>
        <begin position="6"/>
        <end position="25"/>
    </location>
</feature>
<keyword evidence="1" id="KW-1133">Transmembrane helix</keyword>
<dbReference type="OrthoDB" id="463949at2"/>
<dbReference type="AlphaFoldDB" id="B7KFC0"/>
<protein>
    <submittedName>
        <fullName evidence="2">Uncharacterized protein</fullName>
    </submittedName>
</protein>
<proteinExistence type="predicted"/>
<keyword evidence="1" id="KW-0812">Transmembrane</keyword>
<gene>
    <name evidence="2" type="ordered locus">PCC7424_3441</name>
</gene>
<dbReference type="Proteomes" id="UP000002384">
    <property type="component" value="Chromosome"/>
</dbReference>
<sequence>MLFMAISYYFLISFVLFIYWLKFWLTDSTTPKTHLKSWLILMVGTSLWPLVLPFAYLELLTKISQQRS</sequence>
<evidence type="ECO:0000313" key="2">
    <source>
        <dbReference type="EMBL" id="ACK71836.1"/>
    </source>
</evidence>
<dbReference type="EMBL" id="CP001291">
    <property type="protein sequence ID" value="ACK71836.1"/>
    <property type="molecule type" value="Genomic_DNA"/>
</dbReference>
<name>B7KFC0_GLOC7</name>
<feature type="transmembrane region" description="Helical" evidence="1">
    <location>
        <begin position="37"/>
        <end position="57"/>
    </location>
</feature>
<dbReference type="eggNOG" id="ENOG50336PM">
    <property type="taxonomic scope" value="Bacteria"/>
</dbReference>
<organism evidence="2 3">
    <name type="scientific">Gloeothece citriformis (strain PCC 7424)</name>
    <name type="common">Cyanothece sp. (strain PCC 7424)</name>
    <dbReference type="NCBI Taxonomy" id="65393"/>
    <lineage>
        <taxon>Bacteria</taxon>
        <taxon>Bacillati</taxon>
        <taxon>Cyanobacteriota</taxon>
        <taxon>Cyanophyceae</taxon>
        <taxon>Oscillatoriophycideae</taxon>
        <taxon>Chroococcales</taxon>
        <taxon>Aphanothecaceae</taxon>
        <taxon>Gloeothece</taxon>
        <taxon>Gloeothece citriformis</taxon>
    </lineage>
</organism>
<dbReference type="STRING" id="65393.PCC7424_3441"/>
<dbReference type="HOGENOM" id="CLU_201856_0_0_3"/>
<reference evidence="3" key="1">
    <citation type="journal article" date="2011" name="MBio">
        <title>Novel metabolic attributes of the genus Cyanothece, comprising a group of unicellular nitrogen-fixing Cyanobacteria.</title>
        <authorList>
            <person name="Bandyopadhyay A."/>
            <person name="Elvitigala T."/>
            <person name="Welsh E."/>
            <person name="Stockel J."/>
            <person name="Liberton M."/>
            <person name="Min H."/>
            <person name="Sherman L.A."/>
            <person name="Pakrasi H.B."/>
        </authorList>
    </citation>
    <scope>NUCLEOTIDE SEQUENCE [LARGE SCALE GENOMIC DNA]</scope>
    <source>
        <strain evidence="3">PCC 7424</strain>
    </source>
</reference>
<keyword evidence="1" id="KW-0472">Membrane</keyword>